<feature type="region of interest" description="Disordered" evidence="5">
    <location>
        <begin position="415"/>
        <end position="435"/>
    </location>
</feature>
<feature type="domain" description="TECPR1-like DysF" evidence="7">
    <location>
        <begin position="606"/>
        <end position="677"/>
    </location>
</feature>
<dbReference type="InterPro" id="IPR052816">
    <property type="entry name" value="Peroxisomal_Membrane_PEX28-32"/>
</dbReference>
<reference evidence="8 9" key="1">
    <citation type="submission" date="2024-01" db="EMBL/GenBank/DDBJ databases">
        <title>A draft genome for the cacao thread blight pathogen Marasmiellus scandens.</title>
        <authorList>
            <person name="Baruah I.K."/>
            <person name="Leung J."/>
            <person name="Bukari Y."/>
            <person name="Amoako-Attah I."/>
            <person name="Meinhardt L.W."/>
            <person name="Bailey B.A."/>
            <person name="Cohen S.P."/>
        </authorList>
    </citation>
    <scope>NUCLEOTIDE SEQUENCE [LARGE SCALE GENOMIC DNA]</scope>
    <source>
        <strain evidence="8 9">GH-19</strain>
    </source>
</reference>
<feature type="transmembrane region" description="Helical" evidence="6">
    <location>
        <begin position="138"/>
        <end position="164"/>
    </location>
</feature>
<evidence type="ECO:0000256" key="5">
    <source>
        <dbReference type="SAM" id="MobiDB-lite"/>
    </source>
</evidence>
<keyword evidence="3 6" id="KW-1133">Transmembrane helix</keyword>
<dbReference type="Proteomes" id="UP001498398">
    <property type="component" value="Unassembled WGS sequence"/>
</dbReference>
<feature type="region of interest" description="Disordered" evidence="5">
    <location>
        <begin position="60"/>
        <end position="82"/>
    </location>
</feature>
<keyword evidence="2 6" id="KW-0812">Transmembrane</keyword>
<sequence>MSTLSYVSVPGCATRLASKDIKKPPKLKTALPHETQSHAKQSTAGATSSAFNLLPQILLSSSLPSNPNPTNEDGYNPRRKKQKQPIVLVSNKDPLSIQITTVNFKRFVERVGPVFWLQDRIEEIVLWKTGWKRTAMCLAVYAFLCCFPRLVFLLPHVILVGVILSTAVVSKAKPIPPAVVFKAENDGKDEKPETIAEDSVDWQANIQAIQNLMGLYADAHAQITPYLTHLSLAPPQPVSNNESGPTLIARPGSPYTLPLLTVLILSFPPLAFLISSPLFPIQLVTFLAGELPILCLHPRVQMLASVAWAQIILLWDTEFHLQLVLPPVIGRILRLASRVFRRNPSIECREFHLTLSPSLLFKYIRQTLQRLLDNNNLTDRTWNAEMREVELWENERLDPAVAANLATSTSYIGSSTLVSSPTSSPTSPTSRLPFVATGRKTSGSISSLSSFTSSFTVSASPPSPTTMTTSHGGPPPPYSETPVSDRGSEKEDHAEKDKPTPPTHARTRSSFFLTRTLSSSSNTTVGATSSAAPPLNAPNSKSWSKSFLKPTTDRTAWTRGRDGTGPVYPSSGRSRSGERDRDKVDAGMEGRSGEGGAEGMVSNLTFSLAPGWKFVETEDWRKDLVARWVWDPEANGGTNAHVNGGDDDGWVYTTDSWQHPAAYPYPGAVTRRRRWVRRIWWDERERERT</sequence>
<gene>
    <name evidence="8" type="ORF">VKT23_003661</name>
</gene>
<keyword evidence="9" id="KW-1185">Reference proteome</keyword>
<organism evidence="8 9">
    <name type="scientific">Marasmiellus scandens</name>
    <dbReference type="NCBI Taxonomy" id="2682957"/>
    <lineage>
        <taxon>Eukaryota</taxon>
        <taxon>Fungi</taxon>
        <taxon>Dikarya</taxon>
        <taxon>Basidiomycota</taxon>
        <taxon>Agaricomycotina</taxon>
        <taxon>Agaricomycetes</taxon>
        <taxon>Agaricomycetidae</taxon>
        <taxon>Agaricales</taxon>
        <taxon>Marasmiineae</taxon>
        <taxon>Omphalotaceae</taxon>
        <taxon>Marasmiellus</taxon>
    </lineage>
</organism>
<evidence type="ECO:0000256" key="1">
    <source>
        <dbReference type="ARBA" id="ARBA00004141"/>
    </source>
</evidence>
<evidence type="ECO:0000256" key="4">
    <source>
        <dbReference type="ARBA" id="ARBA00023136"/>
    </source>
</evidence>
<keyword evidence="4 6" id="KW-0472">Membrane</keyword>
<evidence type="ECO:0000259" key="7">
    <source>
        <dbReference type="Pfam" id="PF06398"/>
    </source>
</evidence>
<dbReference type="Pfam" id="PF06398">
    <property type="entry name" value="Pex24p"/>
    <property type="match status" value="2"/>
</dbReference>
<protein>
    <recommendedName>
        <fullName evidence="7">TECPR1-like DysF domain-containing protein</fullName>
    </recommendedName>
</protein>
<comment type="subcellular location">
    <subcellularLocation>
        <location evidence="1">Membrane</location>
        <topology evidence="1">Multi-pass membrane protein</topology>
    </subcellularLocation>
</comment>
<feature type="compositionally biased region" description="Basic and acidic residues" evidence="5">
    <location>
        <begin position="486"/>
        <end position="499"/>
    </location>
</feature>
<feature type="region of interest" description="Disordered" evidence="5">
    <location>
        <begin position="453"/>
        <end position="599"/>
    </location>
</feature>
<evidence type="ECO:0000256" key="2">
    <source>
        <dbReference type="ARBA" id="ARBA00022692"/>
    </source>
</evidence>
<feature type="region of interest" description="Disordered" evidence="5">
    <location>
        <begin position="23"/>
        <end position="42"/>
    </location>
</feature>
<evidence type="ECO:0000313" key="8">
    <source>
        <dbReference type="EMBL" id="KAK7469170.1"/>
    </source>
</evidence>
<dbReference type="InterPro" id="IPR010482">
    <property type="entry name" value="TECPR1-like_DysF"/>
</dbReference>
<dbReference type="PANTHER" id="PTHR28304">
    <property type="entry name" value="PEROXISOMAL MEMBRANE PROTEIN PEX29"/>
    <property type="match status" value="1"/>
</dbReference>
<feature type="compositionally biased region" description="Low complexity" evidence="5">
    <location>
        <begin position="415"/>
        <end position="433"/>
    </location>
</feature>
<name>A0ABR1JYL0_9AGAR</name>
<comment type="caution">
    <text evidence="8">The sequence shown here is derived from an EMBL/GenBank/DDBJ whole genome shotgun (WGS) entry which is preliminary data.</text>
</comment>
<feature type="compositionally biased region" description="Low complexity" evidence="5">
    <location>
        <begin position="453"/>
        <end position="472"/>
    </location>
</feature>
<evidence type="ECO:0000256" key="3">
    <source>
        <dbReference type="ARBA" id="ARBA00022989"/>
    </source>
</evidence>
<evidence type="ECO:0000256" key="6">
    <source>
        <dbReference type="SAM" id="Phobius"/>
    </source>
</evidence>
<feature type="compositionally biased region" description="Low complexity" evidence="5">
    <location>
        <begin position="508"/>
        <end position="521"/>
    </location>
</feature>
<dbReference type="EMBL" id="JBANRG010000003">
    <property type="protein sequence ID" value="KAK7469170.1"/>
    <property type="molecule type" value="Genomic_DNA"/>
</dbReference>
<proteinExistence type="predicted"/>
<feature type="compositionally biased region" description="Polar residues" evidence="5">
    <location>
        <begin position="522"/>
        <end position="545"/>
    </location>
</feature>
<feature type="compositionally biased region" description="Low complexity" evidence="5">
    <location>
        <begin position="60"/>
        <end position="71"/>
    </location>
</feature>
<feature type="domain" description="TECPR1-like DysF" evidence="7">
    <location>
        <begin position="94"/>
        <end position="308"/>
    </location>
</feature>
<evidence type="ECO:0000313" key="9">
    <source>
        <dbReference type="Proteomes" id="UP001498398"/>
    </source>
</evidence>
<feature type="compositionally biased region" description="Basic and acidic residues" evidence="5">
    <location>
        <begin position="575"/>
        <end position="592"/>
    </location>
</feature>
<accession>A0ABR1JYL0</accession>
<dbReference type="PANTHER" id="PTHR28304:SF2">
    <property type="entry name" value="PEROXISOMAL MEMBRANE PROTEIN PEX29"/>
    <property type="match status" value="1"/>
</dbReference>